<keyword evidence="4 7" id="KW-0133">Cell shape</keyword>
<keyword evidence="5 7" id="KW-0573">Peptidoglycan synthesis</keyword>
<protein>
    <submittedName>
        <fullName evidence="9">L,D-transpeptidase family protein</fullName>
    </submittedName>
</protein>
<organism evidence="9 10">
    <name type="scientific">Shewanella surugensis</name>
    <dbReference type="NCBI Taxonomy" id="212020"/>
    <lineage>
        <taxon>Bacteria</taxon>
        <taxon>Pseudomonadati</taxon>
        <taxon>Pseudomonadota</taxon>
        <taxon>Gammaproteobacteria</taxon>
        <taxon>Alteromonadales</taxon>
        <taxon>Shewanellaceae</taxon>
        <taxon>Shewanella</taxon>
    </lineage>
</organism>
<evidence type="ECO:0000313" key="10">
    <source>
        <dbReference type="Proteomes" id="UP001203423"/>
    </source>
</evidence>
<dbReference type="PANTHER" id="PTHR41533:SF1">
    <property type="entry name" value="L,D-TRANSPEPTIDASE YCBB-RELATED"/>
    <property type="match status" value="1"/>
</dbReference>
<keyword evidence="10" id="KW-1185">Reference proteome</keyword>
<dbReference type="InterPro" id="IPR038063">
    <property type="entry name" value="Transpep_catalytic_dom"/>
</dbReference>
<keyword evidence="3" id="KW-0808">Transferase</keyword>
<evidence type="ECO:0000256" key="2">
    <source>
        <dbReference type="ARBA" id="ARBA00005992"/>
    </source>
</evidence>
<dbReference type="InterPro" id="IPR036366">
    <property type="entry name" value="PGBDSf"/>
</dbReference>
<evidence type="ECO:0000256" key="1">
    <source>
        <dbReference type="ARBA" id="ARBA00004752"/>
    </source>
</evidence>
<dbReference type="Proteomes" id="UP001203423">
    <property type="component" value="Unassembled WGS sequence"/>
</dbReference>
<dbReference type="SUPFAM" id="SSF47090">
    <property type="entry name" value="PGBD-like"/>
    <property type="match status" value="1"/>
</dbReference>
<reference evidence="9 10" key="1">
    <citation type="submission" date="2022-01" db="EMBL/GenBank/DDBJ databases">
        <title>Whole genome-based taxonomy of the Shewanellaceae.</title>
        <authorList>
            <person name="Martin-Rodriguez A.J."/>
        </authorList>
    </citation>
    <scope>NUCLEOTIDE SEQUENCE [LARGE SCALE GENOMIC DNA]</scope>
    <source>
        <strain evidence="9 10">DSM 17177</strain>
    </source>
</reference>
<keyword evidence="6 7" id="KW-0961">Cell wall biogenesis/degradation</keyword>
<dbReference type="Pfam" id="PF01471">
    <property type="entry name" value="PG_binding_1"/>
    <property type="match status" value="1"/>
</dbReference>
<dbReference type="InterPro" id="IPR002477">
    <property type="entry name" value="Peptidoglycan-bd-like"/>
</dbReference>
<dbReference type="InterPro" id="IPR036365">
    <property type="entry name" value="PGBD-like_sf"/>
</dbReference>
<evidence type="ECO:0000256" key="6">
    <source>
        <dbReference type="ARBA" id="ARBA00023316"/>
    </source>
</evidence>
<evidence type="ECO:0000313" key="9">
    <source>
        <dbReference type="EMBL" id="MCL1127384.1"/>
    </source>
</evidence>
<dbReference type="CDD" id="cd16913">
    <property type="entry name" value="YkuD_like"/>
    <property type="match status" value="1"/>
</dbReference>
<evidence type="ECO:0000256" key="5">
    <source>
        <dbReference type="ARBA" id="ARBA00022984"/>
    </source>
</evidence>
<accession>A0ABT0LI53</accession>
<feature type="active site" description="Proton donor/acceptor" evidence="7">
    <location>
        <position position="362"/>
    </location>
</feature>
<dbReference type="Gene3D" id="1.10.101.10">
    <property type="entry name" value="PGBD-like superfamily/PGBD"/>
    <property type="match status" value="1"/>
</dbReference>
<dbReference type="InterPro" id="IPR052905">
    <property type="entry name" value="LD-transpeptidase_YkuD-like"/>
</dbReference>
<gene>
    <name evidence="9" type="ORF">L2764_23645</name>
</gene>
<proteinExistence type="inferred from homology"/>
<dbReference type="Gene3D" id="2.40.440.10">
    <property type="entry name" value="L,D-transpeptidase catalytic domain-like"/>
    <property type="match status" value="1"/>
</dbReference>
<evidence type="ECO:0000259" key="8">
    <source>
        <dbReference type="PROSITE" id="PS52029"/>
    </source>
</evidence>
<dbReference type="RefSeq" id="WP_248942799.1">
    <property type="nucleotide sequence ID" value="NZ_JAKIKS010000152.1"/>
</dbReference>
<evidence type="ECO:0000256" key="7">
    <source>
        <dbReference type="PROSITE-ProRule" id="PRU01373"/>
    </source>
</evidence>
<comment type="pathway">
    <text evidence="1 7">Cell wall biogenesis; peptidoglycan biosynthesis.</text>
</comment>
<name>A0ABT0LI53_9GAMM</name>
<feature type="active site" description="Nucleophile" evidence="7">
    <location>
        <position position="381"/>
    </location>
</feature>
<sequence>MHKRNTLLFILFMSLSPNQSWGQDPDSLGRQLISDQLLLLSLVEPNEAFHDYYQLLEDNDQIYQGILKDSIEFELANYWQSKHIPLKDPNFRLKSNTYQRAIGLEPKLDDFLYFTNNIKHFIWLDDTYLWSALSLNNLIEQGDKHEQLNEIGLRLWLLGDLDDSAIIGDVYTSHFVDAVKVFQKRHGLETDGVIGPATLRWLNMRPFDRAKVLAENYVKKHAFLATKSAQFIVINIPGFHLLLMDNGEISLDSRVIVGKPSRQTPQLSSEITNVVINPSWRVPKRIMHRDLLPKIRRDGRYINNGNYEVYDRQGNKLFRTPEQWSDIAKGAFPYRLVQKPGVKNTLGRYKFYFPNDFSIYLHDTANPRLFNKANRALSSGCIRVEKVKLLAEWMADHLVNDKKTWQRMQTKREQSRWFSLKASLPIHLVYWTTWIDDQGQVQYRRDIYNQQKASLMSLAQ</sequence>
<feature type="domain" description="L,D-TPase catalytic" evidence="8">
    <location>
        <begin position="230"/>
        <end position="409"/>
    </location>
</feature>
<dbReference type="SUPFAM" id="SSF141523">
    <property type="entry name" value="L,D-transpeptidase catalytic domain-like"/>
    <property type="match status" value="1"/>
</dbReference>
<evidence type="ECO:0000256" key="4">
    <source>
        <dbReference type="ARBA" id="ARBA00022960"/>
    </source>
</evidence>
<dbReference type="PROSITE" id="PS52029">
    <property type="entry name" value="LD_TPASE"/>
    <property type="match status" value="1"/>
</dbReference>
<evidence type="ECO:0000256" key="3">
    <source>
        <dbReference type="ARBA" id="ARBA00022679"/>
    </source>
</evidence>
<dbReference type="PANTHER" id="PTHR41533">
    <property type="entry name" value="L,D-TRANSPEPTIDASE HI_1667-RELATED"/>
    <property type="match status" value="1"/>
</dbReference>
<comment type="similarity">
    <text evidence="2">Belongs to the YkuD family.</text>
</comment>
<dbReference type="EMBL" id="JAKIKS010000152">
    <property type="protein sequence ID" value="MCL1127384.1"/>
    <property type="molecule type" value="Genomic_DNA"/>
</dbReference>
<dbReference type="InterPro" id="IPR005490">
    <property type="entry name" value="LD_TPept_cat_dom"/>
</dbReference>
<dbReference type="Pfam" id="PF03734">
    <property type="entry name" value="YkuD"/>
    <property type="match status" value="1"/>
</dbReference>
<comment type="caution">
    <text evidence="9">The sequence shown here is derived from an EMBL/GenBank/DDBJ whole genome shotgun (WGS) entry which is preliminary data.</text>
</comment>